<name>A0ABQ4NAD8_9BACL</name>
<dbReference type="EMBL" id="BOVJ01000124">
    <property type="protein sequence ID" value="GIQ65198.1"/>
    <property type="molecule type" value="Genomic_DNA"/>
</dbReference>
<gene>
    <name evidence="1" type="ORF">PACILC2_37660</name>
</gene>
<dbReference type="Proteomes" id="UP000680304">
    <property type="component" value="Unassembled WGS sequence"/>
</dbReference>
<reference evidence="1 2" key="1">
    <citation type="submission" date="2021-04" db="EMBL/GenBank/DDBJ databases">
        <title>Draft genome sequence of Paenibacillus cisolokensis, LC2-13A.</title>
        <authorList>
            <person name="Uke A."/>
            <person name="Chhe C."/>
            <person name="Baramee S."/>
            <person name="Kosugi A."/>
        </authorList>
    </citation>
    <scope>NUCLEOTIDE SEQUENCE [LARGE SCALE GENOMIC DNA]</scope>
    <source>
        <strain evidence="1 2">LC2-13A</strain>
    </source>
</reference>
<comment type="caution">
    <text evidence="1">The sequence shown here is derived from an EMBL/GenBank/DDBJ whole genome shotgun (WGS) entry which is preliminary data.</text>
</comment>
<evidence type="ECO:0000313" key="1">
    <source>
        <dbReference type="EMBL" id="GIQ65198.1"/>
    </source>
</evidence>
<sequence length="58" mass="6835">MLNSPEAIAGEFTRYRFRDGDLFEQLALYERTTLEEANERLREHFDWNQLAVSVVAKS</sequence>
<accession>A0ABQ4NAD8</accession>
<evidence type="ECO:0000313" key="2">
    <source>
        <dbReference type="Proteomes" id="UP000680304"/>
    </source>
</evidence>
<dbReference type="Gene3D" id="3.30.830.10">
    <property type="entry name" value="Metalloenzyme, LuxS/M16 peptidase-like"/>
    <property type="match status" value="1"/>
</dbReference>
<proteinExistence type="predicted"/>
<organism evidence="1 2">
    <name type="scientific">Paenibacillus cisolokensis</name>
    <dbReference type="NCBI Taxonomy" id="1658519"/>
    <lineage>
        <taxon>Bacteria</taxon>
        <taxon>Bacillati</taxon>
        <taxon>Bacillota</taxon>
        <taxon>Bacilli</taxon>
        <taxon>Bacillales</taxon>
        <taxon>Paenibacillaceae</taxon>
        <taxon>Paenibacillus</taxon>
    </lineage>
</organism>
<protein>
    <submittedName>
        <fullName evidence="1">Uncharacterized protein</fullName>
    </submittedName>
</protein>
<keyword evidence="2" id="KW-1185">Reference proteome</keyword>